<dbReference type="AlphaFoldDB" id="A0A812A0G6"/>
<evidence type="ECO:0000256" key="4">
    <source>
        <dbReference type="PIRSR" id="PIRSR036979-1"/>
    </source>
</evidence>
<comment type="similarity">
    <text evidence="1">Belongs to the arginase family. Agmatinase subfamily.</text>
</comment>
<dbReference type="PANTHER" id="PTHR11358">
    <property type="entry name" value="ARGINASE/AGMATINASE"/>
    <property type="match status" value="1"/>
</dbReference>
<keyword evidence="4" id="KW-0464">Manganese</keyword>
<feature type="binding site" evidence="4">
    <location>
        <position position="129"/>
    </location>
    <ligand>
        <name>Mn(2+)</name>
        <dbReference type="ChEBI" id="CHEBI:29035"/>
        <label>1</label>
    </ligand>
</feature>
<keyword evidence="2 4" id="KW-0479">Metal-binding</keyword>
<reference evidence="6" key="1">
    <citation type="submission" date="2020-12" db="EMBL/GenBank/DDBJ databases">
        <authorList>
            <person name="Hahn C.J."/>
            <person name="Laso-Perez R."/>
            <person name="Vulcano F."/>
            <person name="Vaziourakis K.-M."/>
            <person name="Stokke R."/>
            <person name="Steen I.H."/>
            <person name="Teske A."/>
            <person name="Boetius A."/>
            <person name="Liebeke M."/>
            <person name="Amann R."/>
            <person name="Knittel K."/>
        </authorList>
    </citation>
    <scope>NUCLEOTIDE SEQUENCE</scope>
    <source>
        <strain evidence="6">Gfbio:c6db26ca-90af-429b-aeed-0e3e8aed0b5e:GoM-Arc1_AMV-AAA_792_C10</strain>
    </source>
</reference>
<dbReference type="InterPro" id="IPR005925">
    <property type="entry name" value="Agmatinase-rel"/>
</dbReference>
<dbReference type="PROSITE" id="PS51409">
    <property type="entry name" value="ARGINASE_2"/>
    <property type="match status" value="1"/>
</dbReference>
<dbReference type="GO" id="GO:0046872">
    <property type="term" value="F:metal ion binding"/>
    <property type="evidence" value="ECO:0007669"/>
    <property type="project" value="UniProtKB-KW"/>
</dbReference>
<dbReference type="NCBIfam" id="TIGR01230">
    <property type="entry name" value="agmatinase"/>
    <property type="match status" value="1"/>
</dbReference>
<proteinExistence type="inferred from homology"/>
<dbReference type="InterPro" id="IPR023696">
    <property type="entry name" value="Ureohydrolase_dom_sf"/>
</dbReference>
<dbReference type="EMBL" id="CAJHZY010000044">
    <property type="protein sequence ID" value="CAD7767028.1"/>
    <property type="molecule type" value="Genomic_DNA"/>
</dbReference>
<feature type="binding site" evidence="4">
    <location>
        <position position="215"/>
    </location>
    <ligand>
        <name>Mn(2+)</name>
        <dbReference type="ChEBI" id="CHEBI:29035"/>
        <label>1</label>
    </ligand>
</feature>
<organism evidence="6 7">
    <name type="scientific">Candidatus Argoarchaeum ethanivorans</name>
    <dbReference type="NCBI Taxonomy" id="2608793"/>
    <lineage>
        <taxon>Archaea</taxon>
        <taxon>Methanobacteriati</taxon>
        <taxon>Methanobacteriota</taxon>
        <taxon>Stenosarchaea group</taxon>
        <taxon>Methanomicrobia</taxon>
        <taxon>Methanosarcinales</taxon>
        <taxon>Methanosarcinales incertae sedis</taxon>
        <taxon>GOM Arc I cluster</taxon>
        <taxon>Candidatus Argoarchaeum</taxon>
    </lineage>
</organism>
<dbReference type="InterPro" id="IPR006035">
    <property type="entry name" value="Ureohydrolase"/>
</dbReference>
<dbReference type="GO" id="GO:0043920">
    <property type="term" value="F:aminopropylagmatine ureohydrolase activity"/>
    <property type="evidence" value="ECO:0007669"/>
    <property type="project" value="UniProtKB-EC"/>
</dbReference>
<evidence type="ECO:0000256" key="5">
    <source>
        <dbReference type="RuleBase" id="RU003684"/>
    </source>
</evidence>
<evidence type="ECO:0000256" key="1">
    <source>
        <dbReference type="ARBA" id="ARBA00009227"/>
    </source>
</evidence>
<comment type="cofactor">
    <cofactor evidence="4">
        <name>Mn(2+)</name>
        <dbReference type="ChEBI" id="CHEBI:29035"/>
    </cofactor>
    <text evidence="4">Binds 2 manganese ions per subunit.</text>
</comment>
<dbReference type="PANTHER" id="PTHR11358:SF26">
    <property type="entry name" value="GUANIDINO ACID HYDROLASE, MITOCHONDRIAL"/>
    <property type="match status" value="1"/>
</dbReference>
<name>A0A812A0G6_9EURY</name>
<evidence type="ECO:0000313" key="6">
    <source>
        <dbReference type="EMBL" id="CAD7767028.1"/>
    </source>
</evidence>
<gene>
    <name evidence="6" type="ORF">DNFNHJIP_00434</name>
</gene>
<feature type="binding site" evidence="4">
    <location>
        <position position="131"/>
    </location>
    <ligand>
        <name>Mn(2+)</name>
        <dbReference type="ChEBI" id="CHEBI:29035"/>
        <label>1</label>
    </ligand>
</feature>
<dbReference type="GO" id="GO:0008783">
    <property type="term" value="F:agmatinase activity"/>
    <property type="evidence" value="ECO:0007669"/>
    <property type="project" value="TreeGrafter"/>
</dbReference>
<dbReference type="EC" id="3.5.3.24" evidence="6"/>
<dbReference type="CDD" id="cd11593">
    <property type="entry name" value="Agmatinase-like_2"/>
    <property type="match status" value="1"/>
</dbReference>
<evidence type="ECO:0000256" key="2">
    <source>
        <dbReference type="ARBA" id="ARBA00022723"/>
    </source>
</evidence>
<dbReference type="SUPFAM" id="SSF52768">
    <property type="entry name" value="Arginase/deacetylase"/>
    <property type="match status" value="1"/>
</dbReference>
<dbReference type="Gene3D" id="3.40.800.10">
    <property type="entry name" value="Ureohydrolase domain"/>
    <property type="match status" value="1"/>
</dbReference>
<evidence type="ECO:0000256" key="3">
    <source>
        <dbReference type="ARBA" id="ARBA00022801"/>
    </source>
</evidence>
<accession>A0A812A0G6</accession>
<dbReference type="Pfam" id="PF00491">
    <property type="entry name" value="Arginase"/>
    <property type="match status" value="1"/>
</dbReference>
<protein>
    <submittedName>
        <fullName evidence="6">N(1)-aminopropylagmatine ureohydrolase</fullName>
        <ecNumber evidence="6">3.5.3.24</ecNumber>
    </submittedName>
</protein>
<feature type="binding site" evidence="4">
    <location>
        <position position="127"/>
    </location>
    <ligand>
        <name>Mn(2+)</name>
        <dbReference type="ChEBI" id="CHEBI:29035"/>
        <label>1</label>
    </ligand>
</feature>
<dbReference type="Proteomes" id="UP000614580">
    <property type="component" value="Unassembled WGS sequence"/>
</dbReference>
<dbReference type="GO" id="GO:0033389">
    <property type="term" value="P:putrescine biosynthetic process from arginine, via agmatine"/>
    <property type="evidence" value="ECO:0007669"/>
    <property type="project" value="TreeGrafter"/>
</dbReference>
<feature type="binding site" evidence="4">
    <location>
        <position position="213"/>
    </location>
    <ligand>
        <name>Mn(2+)</name>
        <dbReference type="ChEBI" id="CHEBI:29035"/>
        <label>1</label>
    </ligand>
</feature>
<dbReference type="InterPro" id="IPR020855">
    <property type="entry name" value="Ureohydrolase_Mn_BS"/>
</dbReference>
<dbReference type="PROSITE" id="PS01053">
    <property type="entry name" value="ARGINASE_1"/>
    <property type="match status" value="1"/>
</dbReference>
<comment type="caution">
    <text evidence="6">The sequence shown here is derived from an EMBL/GenBank/DDBJ whole genome shotgun (WGS) entry which is preliminary data.</text>
</comment>
<feature type="binding site" evidence="4">
    <location>
        <position position="108"/>
    </location>
    <ligand>
        <name>Mn(2+)</name>
        <dbReference type="ChEBI" id="CHEBI:29035"/>
        <label>1</label>
    </ligand>
</feature>
<keyword evidence="3 5" id="KW-0378">Hydrolase</keyword>
<sequence length="286" mass="31365">MHKPLSMLFADAESSYEDADYVVFGAPFDKTSSFRCGSAKAPEAIRNESYNFETYNPHTGIDLANLKIHDALDINTGGTVHSALSSVESVVTRCAADGKIPIMLGGEHSLTLPAAKQCKPCGIIIIDAHFDLRSEYEGEKYSHACITRRLFEDVTDNIVQIGIRSGTKEEYAFAEQHGLSYLSADDVFEKGIDYVIKEVEKCTGHDKVYISLDMDAIDPAYAPGIGTPEPFGLTPRDVREVLWRFAGSCIGFDIVEIVPEIDINTASLGAKLVREFIASNAQKTTR</sequence>
<dbReference type="PIRSF" id="PIRSF036979">
    <property type="entry name" value="Arginase"/>
    <property type="match status" value="1"/>
</dbReference>
<evidence type="ECO:0000313" key="7">
    <source>
        <dbReference type="Proteomes" id="UP000614580"/>
    </source>
</evidence>